<dbReference type="InterPro" id="IPR029472">
    <property type="entry name" value="Copia-like_N"/>
</dbReference>
<dbReference type="Pfam" id="PF25597">
    <property type="entry name" value="SH3_retrovirus"/>
    <property type="match status" value="1"/>
</dbReference>
<dbReference type="InterPro" id="IPR036397">
    <property type="entry name" value="RNaseH_sf"/>
</dbReference>
<organism evidence="3">
    <name type="scientific">Sesamum latifolium</name>
    <dbReference type="NCBI Taxonomy" id="2727402"/>
    <lineage>
        <taxon>Eukaryota</taxon>
        <taxon>Viridiplantae</taxon>
        <taxon>Streptophyta</taxon>
        <taxon>Embryophyta</taxon>
        <taxon>Tracheophyta</taxon>
        <taxon>Spermatophyta</taxon>
        <taxon>Magnoliopsida</taxon>
        <taxon>eudicotyledons</taxon>
        <taxon>Gunneridae</taxon>
        <taxon>Pentapetalae</taxon>
        <taxon>asterids</taxon>
        <taxon>lamiids</taxon>
        <taxon>Lamiales</taxon>
        <taxon>Pedaliaceae</taxon>
        <taxon>Sesamum</taxon>
    </lineage>
</organism>
<evidence type="ECO:0000313" key="3">
    <source>
        <dbReference type="EMBL" id="KAL0461338.1"/>
    </source>
</evidence>
<dbReference type="GO" id="GO:0015074">
    <property type="term" value="P:DNA integration"/>
    <property type="evidence" value="ECO:0007669"/>
    <property type="project" value="InterPro"/>
</dbReference>
<name>A0AAW2Y6E0_9LAMI</name>
<dbReference type="EMBL" id="JACGWN010000001">
    <property type="protein sequence ID" value="KAL0461338.1"/>
    <property type="molecule type" value="Genomic_DNA"/>
</dbReference>
<dbReference type="InterPro" id="IPR001584">
    <property type="entry name" value="Integrase_cat-core"/>
</dbReference>
<comment type="caution">
    <text evidence="3">The sequence shown here is derived from an EMBL/GenBank/DDBJ whole genome shotgun (WGS) entry which is preliminary data.</text>
</comment>
<dbReference type="InterPro" id="IPR012337">
    <property type="entry name" value="RNaseH-like_sf"/>
</dbReference>
<feature type="domain" description="Integrase catalytic" evidence="2">
    <location>
        <begin position="236"/>
        <end position="424"/>
    </location>
</feature>
<sequence>MANSSSTVPDASVFTSAGGSRMQTVENSGMVLISAPLNGHNWLSWSRSVRIALEGRDKIGFIDGSCVKPDEGSAEFKQWRITDSMVRTWILNTISKDIVNAYLYANSARSLWLELESRYGECDGPLLYKIQRGLVRQSKGISVLQLIIHSLNSCGMNCQILVLDPLPHVNKAFSMILRIERQRQINLESIESGEKLVTARIHASNSMEFLIGKELTDQKKRNGDGGRAYMAHEGNSVDMPITTAAAGTNLVADLMEALKLIQNKVPQDPVRVHFAQADEMAVDDYTRVTWTFLMHHKSQTVSILSSFLAKVATQFDTKVRTLRTDNGTEFLSLPCQELLHKHGINHHKTCTYTPQQNGVVERKHRHLLQGQKGYKVFDLDNRVVLVSRDVVFHESTFPYLTSDSSLASDSVILPTPIPDTVPVLSLPVPITESPSSSEQVPPPDPSPSVPPSATQTH</sequence>
<reference evidence="3" key="1">
    <citation type="submission" date="2020-06" db="EMBL/GenBank/DDBJ databases">
        <authorList>
            <person name="Li T."/>
            <person name="Hu X."/>
            <person name="Zhang T."/>
            <person name="Song X."/>
            <person name="Zhang H."/>
            <person name="Dai N."/>
            <person name="Sheng W."/>
            <person name="Hou X."/>
            <person name="Wei L."/>
        </authorList>
    </citation>
    <scope>NUCLEOTIDE SEQUENCE</scope>
    <source>
        <strain evidence="3">KEN1</strain>
        <tissue evidence="3">Leaf</tissue>
    </source>
</reference>
<dbReference type="PANTHER" id="PTHR37610">
    <property type="entry name" value="CCHC-TYPE DOMAIN-CONTAINING PROTEIN"/>
    <property type="match status" value="1"/>
</dbReference>
<dbReference type="GO" id="GO:0003676">
    <property type="term" value="F:nucleic acid binding"/>
    <property type="evidence" value="ECO:0007669"/>
    <property type="project" value="InterPro"/>
</dbReference>
<dbReference type="PANTHER" id="PTHR37610:SF40">
    <property type="entry name" value="OS01G0909600 PROTEIN"/>
    <property type="match status" value="1"/>
</dbReference>
<evidence type="ECO:0000259" key="2">
    <source>
        <dbReference type="PROSITE" id="PS50994"/>
    </source>
</evidence>
<dbReference type="AlphaFoldDB" id="A0AAW2Y6E0"/>
<dbReference type="Gene3D" id="3.30.420.10">
    <property type="entry name" value="Ribonuclease H-like superfamily/Ribonuclease H"/>
    <property type="match status" value="1"/>
</dbReference>
<dbReference type="PROSITE" id="PS50994">
    <property type="entry name" value="INTEGRASE"/>
    <property type="match status" value="1"/>
</dbReference>
<dbReference type="Pfam" id="PF00665">
    <property type="entry name" value="rve"/>
    <property type="match status" value="1"/>
</dbReference>
<accession>A0AAW2Y6E0</accession>
<protein>
    <submittedName>
        <fullName evidence="3">Retrovirus-related Pol polyprotein from transposon RE2</fullName>
    </submittedName>
</protein>
<feature type="region of interest" description="Disordered" evidence="1">
    <location>
        <begin position="425"/>
        <end position="457"/>
    </location>
</feature>
<reference evidence="3" key="2">
    <citation type="journal article" date="2024" name="Plant">
        <title>Genomic evolution and insights into agronomic trait innovations of Sesamum species.</title>
        <authorList>
            <person name="Miao H."/>
            <person name="Wang L."/>
            <person name="Qu L."/>
            <person name="Liu H."/>
            <person name="Sun Y."/>
            <person name="Le M."/>
            <person name="Wang Q."/>
            <person name="Wei S."/>
            <person name="Zheng Y."/>
            <person name="Lin W."/>
            <person name="Duan Y."/>
            <person name="Cao H."/>
            <person name="Xiong S."/>
            <person name="Wang X."/>
            <person name="Wei L."/>
            <person name="Li C."/>
            <person name="Ma Q."/>
            <person name="Ju M."/>
            <person name="Zhao R."/>
            <person name="Li G."/>
            <person name="Mu C."/>
            <person name="Tian Q."/>
            <person name="Mei H."/>
            <person name="Zhang T."/>
            <person name="Gao T."/>
            <person name="Zhang H."/>
        </authorList>
    </citation>
    <scope>NUCLEOTIDE SEQUENCE</scope>
    <source>
        <strain evidence="3">KEN1</strain>
    </source>
</reference>
<feature type="compositionally biased region" description="Pro residues" evidence="1">
    <location>
        <begin position="440"/>
        <end position="450"/>
    </location>
</feature>
<gene>
    <name evidence="3" type="ORF">Slati_0021400</name>
</gene>
<evidence type="ECO:0000256" key="1">
    <source>
        <dbReference type="SAM" id="MobiDB-lite"/>
    </source>
</evidence>
<dbReference type="Pfam" id="PF14244">
    <property type="entry name" value="Retrotran_gag_3"/>
    <property type="match status" value="1"/>
</dbReference>
<dbReference type="InterPro" id="IPR057670">
    <property type="entry name" value="SH3_retrovirus"/>
</dbReference>
<proteinExistence type="predicted"/>
<dbReference type="SUPFAM" id="SSF53098">
    <property type="entry name" value="Ribonuclease H-like"/>
    <property type="match status" value="1"/>
</dbReference>